<reference evidence="1" key="1">
    <citation type="submission" date="2021-05" db="EMBL/GenBank/DDBJ databases">
        <authorList>
            <person name="Pan Q."/>
            <person name="Jouanno E."/>
            <person name="Zahm M."/>
            <person name="Klopp C."/>
            <person name="Cabau C."/>
            <person name="Louis A."/>
            <person name="Berthelot C."/>
            <person name="Parey E."/>
            <person name="Roest Crollius H."/>
            <person name="Montfort J."/>
            <person name="Robinson-Rechavi M."/>
            <person name="Bouchez O."/>
            <person name="Lampietro C."/>
            <person name="Lopez Roques C."/>
            <person name="Donnadieu C."/>
            <person name="Postlethwait J."/>
            <person name="Bobe J."/>
            <person name="Dillon D."/>
            <person name="Chandos A."/>
            <person name="von Hippel F."/>
            <person name="Guiguen Y."/>
        </authorList>
    </citation>
    <scope>NUCLEOTIDE SEQUENCE</scope>
    <source>
        <strain evidence="1">YG-Jan2019</strain>
    </source>
</reference>
<dbReference type="EMBL" id="CM055736">
    <property type="protein sequence ID" value="KAJ8007112.1"/>
    <property type="molecule type" value="Genomic_DNA"/>
</dbReference>
<sequence length="253" mass="28275">MSKSLKKKNHWTNKVHESITCRNKEGELGFDVKGGAENGQFPYIGEVRLGTVACCQGGTLTQDELLLEVNDTPVVGLTVRDVHAVVRHSKDPVRLKCVKQATLPVFALHQSVVMEVRLCSIVRRDHLGVIAHLPRTSKNCVRLLLRVELSERLFECFGCRLDRPAPWTPSSEDPRSSCTQCGVPSWRSLLNEACASSAGSHFKSTQLVLLEYHLSGERYLKDPTHLLRHPLRRALHTGGFIPFHTTDRSTPPV</sequence>
<evidence type="ECO:0000313" key="1">
    <source>
        <dbReference type="EMBL" id="KAJ8007112.1"/>
    </source>
</evidence>
<name>A0ACC2GU09_DALPE</name>
<organism evidence="1 2">
    <name type="scientific">Dallia pectoralis</name>
    <name type="common">Alaska blackfish</name>
    <dbReference type="NCBI Taxonomy" id="75939"/>
    <lineage>
        <taxon>Eukaryota</taxon>
        <taxon>Metazoa</taxon>
        <taxon>Chordata</taxon>
        <taxon>Craniata</taxon>
        <taxon>Vertebrata</taxon>
        <taxon>Euteleostomi</taxon>
        <taxon>Actinopterygii</taxon>
        <taxon>Neopterygii</taxon>
        <taxon>Teleostei</taxon>
        <taxon>Protacanthopterygii</taxon>
        <taxon>Esociformes</taxon>
        <taxon>Umbridae</taxon>
        <taxon>Dallia</taxon>
    </lineage>
</organism>
<proteinExistence type="predicted"/>
<comment type="caution">
    <text evidence="1">The sequence shown here is derived from an EMBL/GenBank/DDBJ whole genome shotgun (WGS) entry which is preliminary data.</text>
</comment>
<dbReference type="Proteomes" id="UP001157502">
    <property type="component" value="Chromosome 9"/>
</dbReference>
<keyword evidence="2" id="KW-1185">Reference proteome</keyword>
<accession>A0ACC2GU09</accession>
<protein>
    <submittedName>
        <fullName evidence="1">Uncharacterized protein</fullName>
    </submittedName>
</protein>
<gene>
    <name evidence="1" type="ORF">DPEC_G00114180</name>
</gene>
<evidence type="ECO:0000313" key="2">
    <source>
        <dbReference type="Proteomes" id="UP001157502"/>
    </source>
</evidence>